<keyword evidence="12 13" id="KW-0472">Membrane</keyword>
<evidence type="ECO:0000256" key="6">
    <source>
        <dbReference type="ARBA" id="ARBA00022692"/>
    </source>
</evidence>
<evidence type="ECO:0000313" key="15">
    <source>
        <dbReference type="EMBL" id="ABK43554.1"/>
    </source>
</evidence>
<evidence type="ECO:0000256" key="8">
    <source>
        <dbReference type="ARBA" id="ARBA00022801"/>
    </source>
</evidence>
<dbReference type="InterPro" id="IPR008915">
    <property type="entry name" value="Peptidase_M50"/>
</dbReference>
<sequence>MPDLATLMQNIIIWAPGVLLAITLHEWAHGYAASRFGDHTAAMMGRLSLNPLVHIDLIWTIVVPIGILIFSMVTMGQPFAFGGAKPVPVNPRNFRGSLRVAMFWVAIAGPLMNLILAVVAALLLHGVGFLPEFFATPVALMLLAMLKMNVILAVFNLLPMPPLDGGRIAVAVLPHPWDRYWAGMERWGIVIVMGLAFTGLLGQILGPMMAMVTHAVASMTGLI</sequence>
<dbReference type="GO" id="GO:0008237">
    <property type="term" value="F:metallopeptidase activity"/>
    <property type="evidence" value="ECO:0007669"/>
    <property type="project" value="UniProtKB-KW"/>
</dbReference>
<organism evidence="15 16">
    <name type="scientific">Magnetococcus marinus (strain ATCC BAA-1437 / JCM 17883 / MC-1)</name>
    <dbReference type="NCBI Taxonomy" id="156889"/>
    <lineage>
        <taxon>Bacteria</taxon>
        <taxon>Pseudomonadati</taxon>
        <taxon>Pseudomonadota</taxon>
        <taxon>Magnetococcia</taxon>
        <taxon>Magnetococcales</taxon>
        <taxon>Magnetococcaceae</taxon>
        <taxon>Magnetococcus</taxon>
    </lineage>
</organism>
<keyword evidence="16" id="KW-1185">Reference proteome</keyword>
<dbReference type="eggNOG" id="COG1994">
    <property type="taxonomic scope" value="Bacteria"/>
</dbReference>
<dbReference type="InterPro" id="IPR052348">
    <property type="entry name" value="Metallopeptidase_M50B"/>
</dbReference>
<reference evidence="16" key="1">
    <citation type="journal article" date="2009" name="Appl. Environ. Microbiol.">
        <title>Complete genome sequence of the chemolithoautotrophic marine magnetotactic coccus strain MC-1.</title>
        <authorList>
            <person name="Schubbe S."/>
            <person name="Williams T.J."/>
            <person name="Xie G."/>
            <person name="Kiss H.E."/>
            <person name="Brettin T.S."/>
            <person name="Martinez D."/>
            <person name="Ross C.A."/>
            <person name="Schuler D."/>
            <person name="Cox B.L."/>
            <person name="Nealson K.H."/>
            <person name="Bazylinski D.A."/>
        </authorList>
    </citation>
    <scope>NUCLEOTIDE SEQUENCE [LARGE SCALE GENOMIC DNA]</scope>
    <source>
        <strain evidence="16">ATCC BAA-1437 / JCM 17883 / MC-1</strain>
    </source>
</reference>
<name>A0L6G1_MAGMM</name>
<evidence type="ECO:0000256" key="1">
    <source>
        <dbReference type="ARBA" id="ARBA00001947"/>
    </source>
</evidence>
<keyword evidence="11" id="KW-0482">Metalloprotease</keyword>
<dbReference type="GO" id="GO:0005886">
    <property type="term" value="C:plasma membrane"/>
    <property type="evidence" value="ECO:0007669"/>
    <property type="project" value="UniProtKB-SubCell"/>
</dbReference>
<accession>A0L6G1</accession>
<dbReference type="GO" id="GO:0046872">
    <property type="term" value="F:metal ion binding"/>
    <property type="evidence" value="ECO:0007669"/>
    <property type="project" value="UniProtKB-KW"/>
</dbReference>
<dbReference type="HOGENOM" id="CLU_086979_0_0_5"/>
<feature type="domain" description="Peptidase M50" evidence="14">
    <location>
        <begin position="141"/>
        <end position="174"/>
    </location>
</feature>
<protein>
    <submittedName>
        <fullName evidence="15">Peptidase M50</fullName>
    </submittedName>
</protein>
<evidence type="ECO:0000256" key="12">
    <source>
        <dbReference type="ARBA" id="ARBA00023136"/>
    </source>
</evidence>
<dbReference type="STRING" id="156889.Mmc1_1036"/>
<dbReference type="Pfam" id="PF02163">
    <property type="entry name" value="Peptidase_M50"/>
    <property type="match status" value="1"/>
</dbReference>
<evidence type="ECO:0000256" key="13">
    <source>
        <dbReference type="SAM" id="Phobius"/>
    </source>
</evidence>
<evidence type="ECO:0000256" key="5">
    <source>
        <dbReference type="ARBA" id="ARBA00022670"/>
    </source>
</evidence>
<evidence type="ECO:0000256" key="10">
    <source>
        <dbReference type="ARBA" id="ARBA00022989"/>
    </source>
</evidence>
<evidence type="ECO:0000256" key="9">
    <source>
        <dbReference type="ARBA" id="ARBA00022833"/>
    </source>
</evidence>
<dbReference type="EMBL" id="CP000471">
    <property type="protein sequence ID" value="ABK43554.1"/>
    <property type="molecule type" value="Genomic_DNA"/>
</dbReference>
<keyword evidence="10 13" id="KW-1133">Transmembrane helix</keyword>
<evidence type="ECO:0000256" key="4">
    <source>
        <dbReference type="ARBA" id="ARBA00022475"/>
    </source>
</evidence>
<feature type="transmembrane region" description="Helical" evidence="13">
    <location>
        <begin position="101"/>
        <end position="124"/>
    </location>
</feature>
<keyword evidence="7" id="KW-0479">Metal-binding</keyword>
<dbReference type="RefSeq" id="WP_011712711.1">
    <property type="nucleotide sequence ID" value="NC_008576.1"/>
</dbReference>
<dbReference type="KEGG" id="mgm:Mmc1_1036"/>
<evidence type="ECO:0000256" key="7">
    <source>
        <dbReference type="ARBA" id="ARBA00022723"/>
    </source>
</evidence>
<evidence type="ECO:0000313" key="16">
    <source>
        <dbReference type="Proteomes" id="UP000002586"/>
    </source>
</evidence>
<comment type="similarity">
    <text evidence="3">Belongs to the peptidase M50B family.</text>
</comment>
<reference evidence="15 16" key="2">
    <citation type="journal article" date="2012" name="Int. J. Syst. Evol. Microbiol.">
        <title>Magnetococcus marinus gen. nov., sp. nov., a marine, magnetotactic bacterium that represents a novel lineage (Magnetococcaceae fam. nov.; Magnetococcales ord. nov.) at the base of the Alphaproteobacteria.</title>
        <authorList>
            <person name="Bazylinski D.A."/>
            <person name="Williams T.J."/>
            <person name="Lefevre C.T."/>
            <person name="Berg R.J."/>
            <person name="Zhang C.L."/>
            <person name="Bowser S.S."/>
            <person name="Dean A.J."/>
            <person name="Beveridge T.J."/>
        </authorList>
    </citation>
    <scope>NUCLEOTIDE SEQUENCE [LARGE SCALE GENOMIC DNA]</scope>
    <source>
        <strain evidence="16">ATCC BAA-1437 / JCM 17883 / MC-1</strain>
    </source>
</reference>
<dbReference type="InterPro" id="IPR044537">
    <property type="entry name" value="Rip2-like"/>
</dbReference>
<feature type="transmembrane region" description="Helical" evidence="13">
    <location>
        <begin position="12"/>
        <end position="32"/>
    </location>
</feature>
<keyword evidence="9" id="KW-0862">Zinc</keyword>
<feature type="transmembrane region" description="Helical" evidence="13">
    <location>
        <begin position="187"/>
        <end position="205"/>
    </location>
</feature>
<dbReference type="PANTHER" id="PTHR35864">
    <property type="entry name" value="ZINC METALLOPROTEASE MJ0611-RELATED"/>
    <property type="match status" value="1"/>
</dbReference>
<keyword evidence="4" id="KW-1003">Cell membrane</keyword>
<evidence type="ECO:0000256" key="11">
    <source>
        <dbReference type="ARBA" id="ARBA00023049"/>
    </source>
</evidence>
<evidence type="ECO:0000256" key="2">
    <source>
        <dbReference type="ARBA" id="ARBA00004651"/>
    </source>
</evidence>
<dbReference type="AlphaFoldDB" id="A0L6G1"/>
<dbReference type="Proteomes" id="UP000002586">
    <property type="component" value="Chromosome"/>
</dbReference>
<evidence type="ECO:0000256" key="3">
    <source>
        <dbReference type="ARBA" id="ARBA00007931"/>
    </source>
</evidence>
<keyword evidence="6 13" id="KW-0812">Transmembrane</keyword>
<proteinExistence type="inferred from homology"/>
<feature type="transmembrane region" description="Helical" evidence="13">
    <location>
        <begin position="133"/>
        <end position="155"/>
    </location>
</feature>
<evidence type="ECO:0000259" key="14">
    <source>
        <dbReference type="Pfam" id="PF02163"/>
    </source>
</evidence>
<comment type="subcellular location">
    <subcellularLocation>
        <location evidence="2">Cell membrane</location>
        <topology evidence="2">Multi-pass membrane protein</topology>
    </subcellularLocation>
</comment>
<keyword evidence="8" id="KW-0378">Hydrolase</keyword>
<keyword evidence="5" id="KW-0645">Protease</keyword>
<dbReference type="PANTHER" id="PTHR35864:SF1">
    <property type="entry name" value="ZINC METALLOPROTEASE YWHC-RELATED"/>
    <property type="match status" value="1"/>
</dbReference>
<gene>
    <name evidence="15" type="ordered locus">Mmc1_1036</name>
</gene>
<dbReference type="GO" id="GO:0006508">
    <property type="term" value="P:proteolysis"/>
    <property type="evidence" value="ECO:0007669"/>
    <property type="project" value="UniProtKB-KW"/>
</dbReference>
<feature type="transmembrane region" description="Helical" evidence="13">
    <location>
        <begin position="53"/>
        <end position="81"/>
    </location>
</feature>
<comment type="cofactor">
    <cofactor evidence="1">
        <name>Zn(2+)</name>
        <dbReference type="ChEBI" id="CHEBI:29105"/>
    </cofactor>
</comment>
<dbReference type="CDD" id="cd06158">
    <property type="entry name" value="S2P-M50_like_1"/>
    <property type="match status" value="1"/>
</dbReference>